<dbReference type="OrthoDB" id="7357843at2"/>
<protein>
    <recommendedName>
        <fullName evidence="5">Secreted protein</fullName>
    </recommendedName>
</protein>
<feature type="compositionally biased region" description="Gly residues" evidence="1">
    <location>
        <begin position="158"/>
        <end position="172"/>
    </location>
</feature>
<dbReference type="RefSeq" id="WP_085586305.1">
    <property type="nucleotide sequence ID" value="NZ_JFKA01000018.1"/>
</dbReference>
<accession>A0A1Y2KV01</accession>
<feature type="chain" id="PRO_5010983834" description="Secreted protein" evidence="2">
    <location>
        <begin position="25"/>
        <end position="300"/>
    </location>
</feature>
<dbReference type="STRING" id="1293891.TMES_21040"/>
<evidence type="ECO:0000256" key="2">
    <source>
        <dbReference type="SAM" id="SignalP"/>
    </source>
</evidence>
<feature type="signal peptide" evidence="2">
    <location>
        <begin position="1"/>
        <end position="24"/>
    </location>
</feature>
<organism evidence="3 4">
    <name type="scientific">Thalassospira mesophila</name>
    <dbReference type="NCBI Taxonomy" id="1293891"/>
    <lineage>
        <taxon>Bacteria</taxon>
        <taxon>Pseudomonadati</taxon>
        <taxon>Pseudomonadota</taxon>
        <taxon>Alphaproteobacteria</taxon>
        <taxon>Rhodospirillales</taxon>
        <taxon>Thalassospiraceae</taxon>
        <taxon>Thalassospira</taxon>
    </lineage>
</organism>
<dbReference type="AlphaFoldDB" id="A0A1Y2KV01"/>
<name>A0A1Y2KV01_9PROT</name>
<reference evidence="3 4" key="1">
    <citation type="submission" date="2014-03" db="EMBL/GenBank/DDBJ databases">
        <title>The draft genome sequence of Thalassospira mesophila JCM 18969.</title>
        <authorList>
            <person name="Lai Q."/>
            <person name="Shao Z."/>
        </authorList>
    </citation>
    <scope>NUCLEOTIDE SEQUENCE [LARGE SCALE GENOMIC DNA]</scope>
    <source>
        <strain evidence="3 4">JCM 18969</strain>
    </source>
</reference>
<comment type="caution">
    <text evidence="3">The sequence shown here is derived from an EMBL/GenBank/DDBJ whole genome shotgun (WGS) entry which is preliminary data.</text>
</comment>
<keyword evidence="4" id="KW-1185">Reference proteome</keyword>
<sequence length="300" mass="33037">MNKKRLRIIAIAGLLSCASLPASATYPVFDATSFVKITEQFNKLQQQFDELMKQTDILGKISKTAQDQINAIGKLGQVAVPILNLAKLGQQINRDISCLLPDFSKLMPGINLDDVDWKSICARRFFYNSTLWFDPKDPESWKFGEEGSPDDWAMPEGGSWGGSSGGGSGGDGNAPNWKNPDSPAEQRLYFAARAAARKATEERRAKMAREAVNTGLAQADRTSTELAEINQDIIEELESQGEQAGDLKTFIATLLKAVLHQSRIQVQQQQQMAQLIRIQSNMLLQFRPSSDGGEQEGGDE</sequence>
<dbReference type="Proteomes" id="UP000193391">
    <property type="component" value="Unassembled WGS sequence"/>
</dbReference>
<feature type="region of interest" description="Disordered" evidence="1">
    <location>
        <begin position="142"/>
        <end position="183"/>
    </location>
</feature>
<gene>
    <name evidence="3" type="ORF">TMES_21040</name>
</gene>
<keyword evidence="2" id="KW-0732">Signal</keyword>
<evidence type="ECO:0000313" key="4">
    <source>
        <dbReference type="Proteomes" id="UP000193391"/>
    </source>
</evidence>
<evidence type="ECO:0000313" key="3">
    <source>
        <dbReference type="EMBL" id="OSQ35503.1"/>
    </source>
</evidence>
<proteinExistence type="predicted"/>
<evidence type="ECO:0008006" key="5">
    <source>
        <dbReference type="Google" id="ProtNLM"/>
    </source>
</evidence>
<evidence type="ECO:0000256" key="1">
    <source>
        <dbReference type="SAM" id="MobiDB-lite"/>
    </source>
</evidence>
<dbReference type="EMBL" id="JFKA01000018">
    <property type="protein sequence ID" value="OSQ35503.1"/>
    <property type="molecule type" value="Genomic_DNA"/>
</dbReference>